<dbReference type="EMBL" id="BDGU01001568">
    <property type="protein sequence ID" value="GAW10122.1"/>
    <property type="molecule type" value="Genomic_DNA"/>
</dbReference>
<dbReference type="PANTHER" id="PTHR43976:SF16">
    <property type="entry name" value="SHORT-CHAIN DEHYDROGENASE_REDUCTASE FAMILY PROTEIN"/>
    <property type="match status" value="1"/>
</dbReference>
<organism evidence="4 5">
    <name type="scientific">Lentinula edodes</name>
    <name type="common">Shiitake mushroom</name>
    <name type="synonym">Lentinus edodes</name>
    <dbReference type="NCBI Taxonomy" id="5353"/>
    <lineage>
        <taxon>Eukaryota</taxon>
        <taxon>Fungi</taxon>
        <taxon>Dikarya</taxon>
        <taxon>Basidiomycota</taxon>
        <taxon>Agaricomycotina</taxon>
        <taxon>Agaricomycetes</taxon>
        <taxon>Agaricomycetidae</taxon>
        <taxon>Agaricales</taxon>
        <taxon>Marasmiineae</taxon>
        <taxon>Omphalotaceae</taxon>
        <taxon>Lentinula</taxon>
    </lineage>
</organism>
<sequence length="387" mass="42804">MFFQDVVSEKMPLSRMSRILFRVISRLVQPRWSQDGQFSISNVSLLVLDLSAEHYPTHALDVLPCLACFPSILTNFLYDFYTNVILVNMTTPQQLVWFITGTTSTLGFGAHLVSTALSRGDLVIATGRSQEKLDKLLEKHGRTDNLRVLQLDVTSSPDIVKDVVNQAVAFWGRIDVAVNNAGNGELGLIEETDTSAMRRQFETNLFGPVEVMKAILPHMRPRRSGTIVVLGSRSIWIGETPGLVHYSASKAALHAMAEGLASEVSHLGIRVLLLAPGAFRTDIYSNSPFHQDNFISDYDDLRAACTKRFAGIAGHEPGDPVKAMEALVDVVRGEGVAVGKKWPEPGTSLLLGNDAERDFYKRFEKLKAAVSEWTDVVRGMWYPDNAI</sequence>
<dbReference type="InterPro" id="IPR002347">
    <property type="entry name" value="SDR_fam"/>
</dbReference>
<dbReference type="STRING" id="5353.A0A1Q3ESH7"/>
<evidence type="ECO:0000313" key="4">
    <source>
        <dbReference type="EMBL" id="GAW10122.1"/>
    </source>
</evidence>
<dbReference type="PRINTS" id="PR00081">
    <property type="entry name" value="GDHRDH"/>
</dbReference>
<comment type="caution">
    <text evidence="4">The sequence shown here is derived from an EMBL/GenBank/DDBJ whole genome shotgun (WGS) entry which is preliminary data.</text>
</comment>
<dbReference type="InterPro" id="IPR036291">
    <property type="entry name" value="NAD(P)-bd_dom_sf"/>
</dbReference>
<name>A0A1Q3ESH7_LENED</name>
<reference evidence="4 5" key="2">
    <citation type="submission" date="2017-02" db="EMBL/GenBank/DDBJ databases">
        <title>A genome survey and senescence transcriptome analysis in Lentinula edodes.</title>
        <authorList>
            <person name="Sakamoto Y."/>
            <person name="Nakade K."/>
            <person name="Sato S."/>
            <person name="Yoshida Y."/>
            <person name="Miyazaki K."/>
            <person name="Natsume S."/>
            <person name="Konno N."/>
        </authorList>
    </citation>
    <scope>NUCLEOTIDE SEQUENCE [LARGE SCALE GENOMIC DNA]</scope>
    <source>
        <strain evidence="4 5">NBRC 111202</strain>
    </source>
</reference>
<accession>A0A1Q3ESH7</accession>
<dbReference type="Pfam" id="PF00106">
    <property type="entry name" value="adh_short"/>
    <property type="match status" value="1"/>
</dbReference>
<dbReference type="PRINTS" id="PR00080">
    <property type="entry name" value="SDRFAMILY"/>
</dbReference>
<gene>
    <name evidence="4" type="ORF">LENED_012355</name>
</gene>
<dbReference type="CDD" id="cd05374">
    <property type="entry name" value="17beta-HSD-like_SDR_c"/>
    <property type="match status" value="1"/>
</dbReference>
<dbReference type="SUPFAM" id="SSF51735">
    <property type="entry name" value="NAD(P)-binding Rossmann-fold domains"/>
    <property type="match status" value="1"/>
</dbReference>
<reference evidence="4 5" key="1">
    <citation type="submission" date="2016-08" db="EMBL/GenBank/DDBJ databases">
        <authorList>
            <consortium name="Lentinula edodes genome sequencing consortium"/>
            <person name="Sakamoto Y."/>
            <person name="Nakade K."/>
            <person name="Sato S."/>
            <person name="Yoshida Y."/>
            <person name="Miyazaki K."/>
            <person name="Natsume S."/>
            <person name="Konno N."/>
        </authorList>
    </citation>
    <scope>NUCLEOTIDE SEQUENCE [LARGE SCALE GENOMIC DNA]</scope>
    <source>
        <strain evidence="4 5">NBRC 111202</strain>
    </source>
</reference>
<comment type="similarity">
    <text evidence="1 3">Belongs to the short-chain dehydrogenases/reductases (SDR) family.</text>
</comment>
<keyword evidence="2" id="KW-0560">Oxidoreductase</keyword>
<evidence type="ECO:0000256" key="3">
    <source>
        <dbReference type="RuleBase" id="RU000363"/>
    </source>
</evidence>
<dbReference type="PANTHER" id="PTHR43976">
    <property type="entry name" value="SHORT CHAIN DEHYDROGENASE"/>
    <property type="match status" value="1"/>
</dbReference>
<keyword evidence="5" id="KW-1185">Reference proteome</keyword>
<dbReference type="GO" id="GO:0016491">
    <property type="term" value="F:oxidoreductase activity"/>
    <property type="evidence" value="ECO:0007669"/>
    <property type="project" value="UniProtKB-KW"/>
</dbReference>
<dbReference type="Gene3D" id="3.40.50.720">
    <property type="entry name" value="NAD(P)-binding Rossmann-like Domain"/>
    <property type="match status" value="1"/>
</dbReference>
<evidence type="ECO:0000313" key="5">
    <source>
        <dbReference type="Proteomes" id="UP000188533"/>
    </source>
</evidence>
<dbReference type="Proteomes" id="UP000188533">
    <property type="component" value="Unassembled WGS sequence"/>
</dbReference>
<proteinExistence type="inferred from homology"/>
<evidence type="ECO:0000256" key="2">
    <source>
        <dbReference type="ARBA" id="ARBA00023002"/>
    </source>
</evidence>
<dbReference type="AlphaFoldDB" id="A0A1Q3ESH7"/>
<dbReference type="InterPro" id="IPR051911">
    <property type="entry name" value="SDR_oxidoreductase"/>
</dbReference>
<protein>
    <submittedName>
        <fullName evidence="4">Short-chain oxidoreductase</fullName>
    </submittedName>
</protein>
<evidence type="ECO:0000256" key="1">
    <source>
        <dbReference type="ARBA" id="ARBA00006484"/>
    </source>
</evidence>